<dbReference type="AlphaFoldDB" id="X1TFY1"/>
<name>X1TFY1_9ZZZZ</name>
<evidence type="ECO:0000256" key="1">
    <source>
        <dbReference type="SAM" id="MobiDB-lite"/>
    </source>
</evidence>
<reference evidence="2" key="1">
    <citation type="journal article" date="2014" name="Front. Microbiol.">
        <title>High frequency of phylogenetically diverse reductive dehalogenase-homologous genes in deep subseafloor sedimentary metagenomes.</title>
        <authorList>
            <person name="Kawai M."/>
            <person name="Futagami T."/>
            <person name="Toyoda A."/>
            <person name="Takaki Y."/>
            <person name="Nishi S."/>
            <person name="Hori S."/>
            <person name="Arai W."/>
            <person name="Tsubouchi T."/>
            <person name="Morono Y."/>
            <person name="Uchiyama I."/>
            <person name="Ito T."/>
            <person name="Fujiyama A."/>
            <person name="Inagaki F."/>
            <person name="Takami H."/>
        </authorList>
    </citation>
    <scope>NUCLEOTIDE SEQUENCE</scope>
    <source>
        <strain evidence="2">Expedition CK06-06</strain>
    </source>
</reference>
<gene>
    <name evidence="2" type="ORF">S12H4_17674</name>
</gene>
<evidence type="ECO:0000313" key="2">
    <source>
        <dbReference type="EMBL" id="GAI86465.1"/>
    </source>
</evidence>
<feature type="compositionally biased region" description="Basic and acidic residues" evidence="1">
    <location>
        <begin position="45"/>
        <end position="62"/>
    </location>
</feature>
<protein>
    <submittedName>
        <fullName evidence="2">Uncharacterized protein</fullName>
    </submittedName>
</protein>
<feature type="region of interest" description="Disordered" evidence="1">
    <location>
        <begin position="42"/>
        <end position="62"/>
    </location>
</feature>
<organism evidence="2">
    <name type="scientific">marine sediment metagenome</name>
    <dbReference type="NCBI Taxonomy" id="412755"/>
    <lineage>
        <taxon>unclassified sequences</taxon>
        <taxon>metagenomes</taxon>
        <taxon>ecological metagenomes</taxon>
    </lineage>
</organism>
<comment type="caution">
    <text evidence="2">The sequence shown here is derived from an EMBL/GenBank/DDBJ whole genome shotgun (WGS) entry which is preliminary data.</text>
</comment>
<accession>X1TFY1</accession>
<sequence length="62" mass="6884">MTQDKKGSPDGIQVIDYEKGKVYDLPIELAEPWIARKLAVAVKSADPDKGQPESKEKKEGEK</sequence>
<proteinExistence type="predicted"/>
<dbReference type="EMBL" id="BARW01008662">
    <property type="protein sequence ID" value="GAI86465.1"/>
    <property type="molecule type" value="Genomic_DNA"/>
</dbReference>